<organism evidence="2 3">
    <name type="scientific">Mycobacterium kubicae</name>
    <dbReference type="NCBI Taxonomy" id="120959"/>
    <lineage>
        <taxon>Bacteria</taxon>
        <taxon>Bacillati</taxon>
        <taxon>Actinomycetota</taxon>
        <taxon>Actinomycetes</taxon>
        <taxon>Mycobacteriales</taxon>
        <taxon>Mycobacteriaceae</taxon>
        <taxon>Mycobacterium</taxon>
        <taxon>Mycobacterium simiae complex</taxon>
    </lineage>
</organism>
<dbReference type="CDD" id="cd07043">
    <property type="entry name" value="STAS_anti-anti-sigma_factors"/>
    <property type="match status" value="1"/>
</dbReference>
<dbReference type="InterPro" id="IPR036513">
    <property type="entry name" value="STAS_dom_sf"/>
</dbReference>
<comment type="caution">
    <text evidence="2">The sequence shown here is derived from an EMBL/GenBank/DDBJ whole genome shotgun (WGS) entry which is preliminary data.</text>
</comment>
<feature type="domain" description="STAS" evidence="1">
    <location>
        <begin position="29"/>
        <end position="139"/>
    </location>
</feature>
<keyword evidence="3" id="KW-1185">Reference proteome</keyword>
<sequence>MPAERTPAAARATAKAAPVSAVAKSQSSLAISTRTENSVVLLTAEGVLEPSNSAELRDAIMKATVDLPSAVIVDVSSLQVPDQTAWLVLLGARWHVDTRPDVPIMLVSNNRVAREAITGKGVARFMPVYPTEKAAVKAVDRLSRRKVRHAQAKLPANLTSLRESRQLVREWLTNWSKPGLIPVALVVVNVFIENVLEHTGSEPVMRVECDGPTATIAVADASTAPAVPLASPPKGIDVSGLAIVDALSRAWGSTPTASGKTVWAVIGPENQL</sequence>
<proteinExistence type="predicted"/>
<dbReference type="EMBL" id="BLKU01000005">
    <property type="protein sequence ID" value="GFG66921.1"/>
    <property type="molecule type" value="Genomic_DNA"/>
</dbReference>
<evidence type="ECO:0000313" key="3">
    <source>
        <dbReference type="Proteomes" id="UP000465306"/>
    </source>
</evidence>
<dbReference type="Gene3D" id="3.30.750.24">
    <property type="entry name" value="STAS domain"/>
    <property type="match status" value="1"/>
</dbReference>
<dbReference type="Proteomes" id="UP000465306">
    <property type="component" value="Unassembled WGS sequence"/>
</dbReference>
<dbReference type="SUPFAM" id="SSF52091">
    <property type="entry name" value="SpoIIaa-like"/>
    <property type="match status" value="1"/>
</dbReference>
<dbReference type="PANTHER" id="PTHR35526:SF3">
    <property type="entry name" value="ANTI-SIGMA-F FACTOR RSBW"/>
    <property type="match status" value="1"/>
</dbReference>
<evidence type="ECO:0000313" key="2">
    <source>
        <dbReference type="EMBL" id="GFG66921.1"/>
    </source>
</evidence>
<dbReference type="PANTHER" id="PTHR35526">
    <property type="entry name" value="ANTI-SIGMA-F FACTOR RSBW-RELATED"/>
    <property type="match status" value="1"/>
</dbReference>
<dbReference type="PROSITE" id="PS50801">
    <property type="entry name" value="STAS"/>
    <property type="match status" value="1"/>
</dbReference>
<protein>
    <submittedName>
        <fullName evidence="2">STAS domain-containing protein</fullName>
    </submittedName>
</protein>
<dbReference type="CDD" id="cd16936">
    <property type="entry name" value="HATPase_RsbW-like"/>
    <property type="match status" value="1"/>
</dbReference>
<accession>A0ABQ1BTC1</accession>
<reference evidence="2 3" key="1">
    <citation type="journal article" date="2019" name="Emerg. Microbes Infect.">
        <title>Comprehensive subspecies identification of 175 nontuberculous mycobacteria species based on 7547 genomic profiles.</title>
        <authorList>
            <person name="Matsumoto Y."/>
            <person name="Kinjo T."/>
            <person name="Motooka D."/>
            <person name="Nabeya D."/>
            <person name="Jung N."/>
            <person name="Uechi K."/>
            <person name="Horii T."/>
            <person name="Iida T."/>
            <person name="Fujita J."/>
            <person name="Nakamura S."/>
        </authorList>
    </citation>
    <scope>NUCLEOTIDE SEQUENCE [LARGE SCALE GENOMIC DNA]</scope>
    <source>
        <strain evidence="2 3">JCM 13573</strain>
    </source>
</reference>
<dbReference type="Pfam" id="PF01740">
    <property type="entry name" value="STAS"/>
    <property type="match status" value="1"/>
</dbReference>
<dbReference type="Gene3D" id="3.30.565.10">
    <property type="entry name" value="Histidine kinase-like ATPase, C-terminal domain"/>
    <property type="match status" value="1"/>
</dbReference>
<dbReference type="InterPro" id="IPR050267">
    <property type="entry name" value="Anti-sigma-factor_SerPK"/>
</dbReference>
<dbReference type="InterPro" id="IPR036890">
    <property type="entry name" value="HATPase_C_sf"/>
</dbReference>
<gene>
    <name evidence="2" type="ORF">MKUB_44110</name>
</gene>
<dbReference type="InterPro" id="IPR002645">
    <property type="entry name" value="STAS_dom"/>
</dbReference>
<name>A0ABQ1BTC1_9MYCO</name>
<evidence type="ECO:0000259" key="1">
    <source>
        <dbReference type="PROSITE" id="PS50801"/>
    </source>
</evidence>